<accession>A0A9J7BT34</accession>
<evidence type="ECO:0000313" key="1">
    <source>
        <dbReference type="EMBL" id="UWZ86036.1"/>
    </source>
</evidence>
<dbReference type="KEGG" id="orp:MOP44_08835"/>
<protein>
    <submittedName>
        <fullName evidence="1">Uncharacterized protein</fullName>
    </submittedName>
</protein>
<proteinExistence type="predicted"/>
<name>A0A9J7BT34_9BACT</name>
<organism evidence="1 2">
    <name type="scientific">Occallatibacter riparius</name>
    <dbReference type="NCBI Taxonomy" id="1002689"/>
    <lineage>
        <taxon>Bacteria</taxon>
        <taxon>Pseudomonadati</taxon>
        <taxon>Acidobacteriota</taxon>
        <taxon>Terriglobia</taxon>
        <taxon>Terriglobales</taxon>
        <taxon>Acidobacteriaceae</taxon>
        <taxon>Occallatibacter</taxon>
    </lineage>
</organism>
<dbReference type="Proteomes" id="UP001059380">
    <property type="component" value="Chromosome"/>
</dbReference>
<keyword evidence="2" id="KW-1185">Reference proteome</keyword>
<evidence type="ECO:0000313" key="2">
    <source>
        <dbReference type="Proteomes" id="UP001059380"/>
    </source>
</evidence>
<sequence>MPKASSPTWFNAAAPVARRVRAYFAPVNRAAQQPVLFDPSQQGGFDLDNPPAPWISLGFIQNFLRKAASKSGAIMSGIPAVAQEQIRESLGARVGFQFLSWTKLTMALATGSQHMNVLASTTGSVPEPAGAEPFAAVSVQSGSTAAHIALSAEDATQFTVGQIVAVDCDYAGQTGYLGSPITGAYLRQPLSDPDYLRRITFNVALVAGVSSSSITLAQPLPCGAPASGAKVQAVTGFVDREGGSFYHEWSALFVMEGTQGERIFFHYPRLQPVASAEESAQPLSGKGQGRLERIALSAEFTALPITDPLDNERVVCYRSFVPAPRALV</sequence>
<dbReference type="RefSeq" id="WP_260795679.1">
    <property type="nucleotide sequence ID" value="NZ_CP093313.1"/>
</dbReference>
<gene>
    <name evidence="1" type="ORF">MOP44_08835</name>
</gene>
<dbReference type="AlphaFoldDB" id="A0A9J7BT34"/>
<reference evidence="1" key="1">
    <citation type="submission" date="2021-04" db="EMBL/GenBank/DDBJ databases">
        <title>Phylogenetic analysis of Acidobacteriaceae.</title>
        <authorList>
            <person name="Qiu L."/>
            <person name="Zhang Q."/>
        </authorList>
    </citation>
    <scope>NUCLEOTIDE SEQUENCE</scope>
    <source>
        <strain evidence="1">DSM 25168</strain>
    </source>
</reference>
<dbReference type="EMBL" id="CP093313">
    <property type="protein sequence ID" value="UWZ86036.1"/>
    <property type="molecule type" value="Genomic_DNA"/>
</dbReference>